<gene>
    <name evidence="1" type="ORF">BRADI_2g16261v3</name>
</gene>
<reference evidence="2" key="3">
    <citation type="submission" date="2018-08" db="UniProtKB">
        <authorList>
            <consortium name="EnsemblPlants"/>
        </authorList>
    </citation>
    <scope>IDENTIFICATION</scope>
    <source>
        <strain evidence="2">cv. Bd21</strain>
    </source>
</reference>
<protein>
    <submittedName>
        <fullName evidence="1 2">Uncharacterized protein</fullName>
    </submittedName>
</protein>
<dbReference type="EMBL" id="CM000881">
    <property type="protein sequence ID" value="PNT70689.1"/>
    <property type="molecule type" value="Genomic_DNA"/>
</dbReference>
<dbReference type="EMBL" id="CM000881">
    <property type="protein sequence ID" value="PNT70691.1"/>
    <property type="molecule type" value="Genomic_DNA"/>
</dbReference>
<evidence type="ECO:0000313" key="3">
    <source>
        <dbReference type="Proteomes" id="UP000008810"/>
    </source>
</evidence>
<name>A0A2K2D8T6_BRADI</name>
<dbReference type="AlphaFoldDB" id="A0A2K2D8T6"/>
<dbReference type="InParanoid" id="A0A2K2D8T6"/>
<dbReference type="Gramene" id="PNT70691">
    <property type="protein sequence ID" value="PNT70691"/>
    <property type="gene ID" value="BRADI_2g16261v3"/>
</dbReference>
<dbReference type="Proteomes" id="UP000008810">
    <property type="component" value="Chromosome 2"/>
</dbReference>
<accession>A0A2K2D8T6</accession>
<organism evidence="1">
    <name type="scientific">Brachypodium distachyon</name>
    <name type="common">Purple false brome</name>
    <name type="synonym">Trachynia distachya</name>
    <dbReference type="NCBI Taxonomy" id="15368"/>
    <lineage>
        <taxon>Eukaryota</taxon>
        <taxon>Viridiplantae</taxon>
        <taxon>Streptophyta</taxon>
        <taxon>Embryophyta</taxon>
        <taxon>Tracheophyta</taxon>
        <taxon>Spermatophyta</taxon>
        <taxon>Magnoliopsida</taxon>
        <taxon>Liliopsida</taxon>
        <taxon>Poales</taxon>
        <taxon>Poaceae</taxon>
        <taxon>BOP clade</taxon>
        <taxon>Pooideae</taxon>
        <taxon>Stipodae</taxon>
        <taxon>Brachypodieae</taxon>
        <taxon>Brachypodium</taxon>
    </lineage>
</organism>
<dbReference type="EnsemblPlants" id="PNT70691">
    <property type="protein sequence ID" value="PNT70691"/>
    <property type="gene ID" value="BRADI_2g16261v3"/>
</dbReference>
<sequence>MVLMPAAIIEPRPSRCAGRCDLCSWCEASGSHFCLHRALSDGVGEISTNQPLKWRCRCCARCLEPRKREIQEKKRG</sequence>
<dbReference type="Gramene" id="PNT70689">
    <property type="protein sequence ID" value="PNT70689"/>
    <property type="gene ID" value="BRADI_2g16261v3"/>
</dbReference>
<evidence type="ECO:0000313" key="2">
    <source>
        <dbReference type="EnsemblPlants" id="PNT70689"/>
    </source>
</evidence>
<dbReference type="EnsemblPlants" id="PNT70689">
    <property type="protein sequence ID" value="PNT70689"/>
    <property type="gene ID" value="BRADI_2g16261v3"/>
</dbReference>
<keyword evidence="3" id="KW-1185">Reference proteome</keyword>
<reference evidence="1 2" key="1">
    <citation type="journal article" date="2010" name="Nature">
        <title>Genome sequencing and analysis of the model grass Brachypodium distachyon.</title>
        <authorList>
            <consortium name="International Brachypodium Initiative"/>
        </authorList>
    </citation>
    <scope>NUCLEOTIDE SEQUENCE [LARGE SCALE GENOMIC DNA]</scope>
    <source>
        <strain evidence="1 2">Bd21</strain>
    </source>
</reference>
<evidence type="ECO:0000313" key="1">
    <source>
        <dbReference type="EMBL" id="PNT70691.1"/>
    </source>
</evidence>
<dbReference type="ExpressionAtlas" id="A0A2K2D8T6">
    <property type="expression patterns" value="baseline"/>
</dbReference>
<reference evidence="1" key="2">
    <citation type="submission" date="2017-06" db="EMBL/GenBank/DDBJ databases">
        <title>WGS assembly of Brachypodium distachyon.</title>
        <authorList>
            <consortium name="The International Brachypodium Initiative"/>
            <person name="Lucas S."/>
            <person name="Harmon-Smith M."/>
            <person name="Lail K."/>
            <person name="Tice H."/>
            <person name="Grimwood J."/>
            <person name="Bruce D."/>
            <person name="Barry K."/>
            <person name="Shu S."/>
            <person name="Lindquist E."/>
            <person name="Wang M."/>
            <person name="Pitluck S."/>
            <person name="Vogel J.P."/>
            <person name="Garvin D.F."/>
            <person name="Mockler T.C."/>
            <person name="Schmutz J."/>
            <person name="Rokhsar D."/>
            <person name="Bevan M.W."/>
        </authorList>
    </citation>
    <scope>NUCLEOTIDE SEQUENCE</scope>
    <source>
        <strain evidence="1">Bd21</strain>
    </source>
</reference>
<proteinExistence type="predicted"/>